<dbReference type="Pfam" id="PF13470">
    <property type="entry name" value="PIN_3"/>
    <property type="match status" value="1"/>
</dbReference>
<dbReference type="SUPFAM" id="SSF88723">
    <property type="entry name" value="PIN domain-like"/>
    <property type="match status" value="1"/>
</dbReference>
<evidence type="ECO:0000313" key="3">
    <source>
        <dbReference type="Proteomes" id="UP001236657"/>
    </source>
</evidence>
<dbReference type="InterPro" id="IPR002716">
    <property type="entry name" value="PIN_dom"/>
</dbReference>
<reference evidence="2 3" key="1">
    <citation type="submission" date="2023-08" db="EMBL/GenBank/DDBJ databases">
        <title>New molecular markers tilS and rpoB for phylogenetic and monitoring studies of the genus Thiothrix biodiversity.</title>
        <authorList>
            <person name="Ravin N.V."/>
            <person name="Smolyakov D."/>
            <person name="Markov N.D."/>
            <person name="Beletsky A.V."/>
            <person name="Mardanov A.V."/>
            <person name="Rudenko T.S."/>
            <person name="Grabovich M.Y."/>
        </authorList>
    </citation>
    <scope>NUCLEOTIDE SEQUENCE [LARGE SCALE GENOMIC DNA]</scope>
    <source>
        <strain evidence="2 3">MK1</strain>
    </source>
</reference>
<gene>
    <name evidence="2" type="ORF">RCF98_00140</name>
</gene>
<dbReference type="PANTHER" id="PTHR34610">
    <property type="entry name" value="SSL7007 PROTEIN"/>
    <property type="match status" value="1"/>
</dbReference>
<dbReference type="NCBIfam" id="TIGR00305">
    <property type="entry name" value="putative toxin-antitoxin system toxin component, PIN family"/>
    <property type="match status" value="1"/>
</dbReference>
<dbReference type="CDD" id="cd09854">
    <property type="entry name" value="PIN_VapC-like"/>
    <property type="match status" value="1"/>
</dbReference>
<dbReference type="PANTHER" id="PTHR34610:SF3">
    <property type="entry name" value="SSL7007 PROTEIN"/>
    <property type="match status" value="1"/>
</dbReference>
<name>A0ABY9MQI0_9GAMM</name>
<evidence type="ECO:0000313" key="2">
    <source>
        <dbReference type="EMBL" id="WML90778.1"/>
    </source>
</evidence>
<evidence type="ECO:0000259" key="1">
    <source>
        <dbReference type="Pfam" id="PF13470"/>
    </source>
</evidence>
<dbReference type="RefSeq" id="WP_308895338.1">
    <property type="nucleotide sequence ID" value="NZ_CP133218.1"/>
</dbReference>
<proteinExistence type="predicted"/>
<dbReference type="EMBL" id="CP133218">
    <property type="protein sequence ID" value="WML90778.1"/>
    <property type="molecule type" value="Genomic_DNA"/>
</dbReference>
<keyword evidence="3" id="KW-1185">Reference proteome</keyword>
<dbReference type="InterPro" id="IPR002850">
    <property type="entry name" value="PIN_toxin-like"/>
</dbReference>
<dbReference type="InterPro" id="IPR029060">
    <property type="entry name" value="PIN-like_dom_sf"/>
</dbReference>
<dbReference type="Proteomes" id="UP001236657">
    <property type="component" value="Chromosome"/>
</dbReference>
<sequence>MNIILDTNIFLGTCIGQGNANKLVSRCLQGDFSPLMGAALLAEYEDVLGRDHLFSNARLNHDERAELLDIFLSHCQWVRIYYAWRPNLKDEGDNHLIELAVAGNARYLVTYNLRDFKQMELKFPEICICSPEQFFEEVQS</sequence>
<accession>A0ABY9MQI0</accession>
<protein>
    <submittedName>
        <fullName evidence="2">Toxin-antitoxin system toxin component, PIN family</fullName>
    </submittedName>
</protein>
<organism evidence="2 3">
    <name type="scientific">Thiothrix lacustris</name>
    <dbReference type="NCBI Taxonomy" id="525917"/>
    <lineage>
        <taxon>Bacteria</taxon>
        <taxon>Pseudomonadati</taxon>
        <taxon>Pseudomonadota</taxon>
        <taxon>Gammaproteobacteria</taxon>
        <taxon>Thiotrichales</taxon>
        <taxon>Thiotrichaceae</taxon>
        <taxon>Thiothrix</taxon>
    </lineage>
</organism>
<feature type="domain" description="PIN" evidence="1">
    <location>
        <begin position="3"/>
        <end position="113"/>
    </location>
</feature>